<dbReference type="InterPro" id="IPR016181">
    <property type="entry name" value="Acyl_CoA_acyltransferase"/>
</dbReference>
<evidence type="ECO:0000259" key="2">
    <source>
        <dbReference type="Pfam" id="PF00583"/>
    </source>
</evidence>
<dbReference type="AlphaFoldDB" id="R8BXL6"/>
<dbReference type="RefSeq" id="XP_007911168.1">
    <property type="nucleotide sequence ID" value="XM_007912977.1"/>
</dbReference>
<reference evidence="4" key="1">
    <citation type="journal article" date="2013" name="Genome Announc.">
        <title>Draft genome sequence of the ascomycete Phaeoacremonium aleophilum strain UCR-PA7, a causal agent of the esca disease complex in grapevines.</title>
        <authorList>
            <person name="Blanco-Ulate B."/>
            <person name="Rolshausen P."/>
            <person name="Cantu D."/>
        </authorList>
    </citation>
    <scope>NUCLEOTIDE SEQUENCE [LARGE SCALE GENOMIC DNA]</scope>
    <source>
        <strain evidence="4">UCR-PA7</strain>
    </source>
</reference>
<dbReference type="Gene3D" id="3.40.630.30">
    <property type="match status" value="1"/>
</dbReference>
<dbReference type="Pfam" id="PF00583">
    <property type="entry name" value="Acetyltransf_1"/>
    <property type="match status" value="1"/>
</dbReference>
<dbReference type="eggNOG" id="ENOG502SV8I">
    <property type="taxonomic scope" value="Eukaryota"/>
</dbReference>
<dbReference type="Proteomes" id="UP000014074">
    <property type="component" value="Unassembled WGS sequence"/>
</dbReference>
<feature type="domain" description="N-acetyltransferase" evidence="2">
    <location>
        <begin position="403"/>
        <end position="462"/>
    </location>
</feature>
<evidence type="ECO:0000256" key="1">
    <source>
        <dbReference type="SAM" id="MobiDB-lite"/>
    </source>
</evidence>
<dbReference type="EMBL" id="KB932800">
    <property type="protein sequence ID" value="EOO04070.1"/>
    <property type="molecule type" value="Genomic_DNA"/>
</dbReference>
<dbReference type="HOGENOM" id="CLU_477497_0_0_1"/>
<dbReference type="GO" id="GO:0016747">
    <property type="term" value="F:acyltransferase activity, transferring groups other than amino-acyl groups"/>
    <property type="evidence" value="ECO:0007669"/>
    <property type="project" value="InterPro"/>
</dbReference>
<sequence length="571" mass="65373">MAKHGWVNPEDRHYAFQPTKTPNTLDDVNTNVPEQHYSTATDDFSSGVPPHLWRKENLNLPSDQDTIEIERDDFPFTIGDQPSKPGDEPRYHPAIESIRQMRRFITRDDPTSHRQSRGDPLTAGALRVAHLGGSPAVPRKTHRDAAGKGNPGSIRSSQVSLVSGEGREGLVRTTWKGDDNSEHEDWHPDRTQFRDFVMCWLQGIPEEQPIAVFTTQEQHIKEHIKEHYLHDIDTYTGKLIEPVTQPRAMPYVDTYLSPRQLKELFDNLNQTSWGQIHGYGKQKARVSSHSEAQKAPIHFSAPVVQKANPTGRHVGLTCHLRPATEEDLRGVSKIYNWEVKNGFQAADTEPINEGDLSRILSSCMKMHVPFVVAVEGTVADSESKKLHKRDDFSASAFRNWPGLLEMTTDKVIGFAFVYFHDRGLGGKPTSSMGSSTGKLFLCVDPNFRRKGVGMALMDKVLACCCTRWFAGDYYTFNNPENDRLYSSLTLNSCRLMRLFVDVLYKTKDETEFGARTQENRHWYEKFLTKTFPFKELVQFDHYHRRELDTPFWVDKVTYQVVCRRPDESYDH</sequence>
<dbReference type="KEGG" id="tmn:UCRPA7_381"/>
<protein>
    <recommendedName>
        <fullName evidence="2">N-acetyltransferase domain-containing protein</fullName>
    </recommendedName>
</protein>
<feature type="region of interest" description="Disordered" evidence="1">
    <location>
        <begin position="1"/>
        <end position="25"/>
    </location>
</feature>
<evidence type="ECO:0000313" key="3">
    <source>
        <dbReference type="EMBL" id="EOO04070.1"/>
    </source>
</evidence>
<dbReference type="CDD" id="cd04301">
    <property type="entry name" value="NAT_SF"/>
    <property type="match status" value="1"/>
</dbReference>
<evidence type="ECO:0000313" key="4">
    <source>
        <dbReference type="Proteomes" id="UP000014074"/>
    </source>
</evidence>
<proteinExistence type="predicted"/>
<dbReference type="InterPro" id="IPR000182">
    <property type="entry name" value="GNAT_dom"/>
</dbReference>
<keyword evidence="4" id="KW-1185">Reference proteome</keyword>
<dbReference type="GeneID" id="19324195"/>
<accession>R8BXL6</accession>
<name>R8BXL6_PHAM7</name>
<organism evidence="3 4">
    <name type="scientific">Phaeoacremonium minimum (strain UCR-PA7)</name>
    <name type="common">Esca disease fungus</name>
    <name type="synonym">Togninia minima</name>
    <dbReference type="NCBI Taxonomy" id="1286976"/>
    <lineage>
        <taxon>Eukaryota</taxon>
        <taxon>Fungi</taxon>
        <taxon>Dikarya</taxon>
        <taxon>Ascomycota</taxon>
        <taxon>Pezizomycotina</taxon>
        <taxon>Sordariomycetes</taxon>
        <taxon>Sordariomycetidae</taxon>
        <taxon>Togniniales</taxon>
        <taxon>Togniniaceae</taxon>
        <taxon>Phaeoacremonium</taxon>
    </lineage>
</organism>
<gene>
    <name evidence="3" type="ORF">UCRPA7_381</name>
</gene>
<dbReference type="OrthoDB" id="2129362at2759"/>
<feature type="region of interest" description="Disordered" evidence="1">
    <location>
        <begin position="132"/>
        <end position="167"/>
    </location>
</feature>
<dbReference type="SUPFAM" id="SSF55729">
    <property type="entry name" value="Acyl-CoA N-acyltransferases (Nat)"/>
    <property type="match status" value="1"/>
</dbReference>